<sequence>MAVSHLCWGEGEGMAFQNCAEPWMAEPKRHKDVPKERVLESHPLPFASTKSQTC</sequence>
<proteinExistence type="predicted"/>
<evidence type="ECO:0000313" key="2">
    <source>
        <dbReference type="EMBL" id="BBJ05993.1"/>
    </source>
</evidence>
<dbReference type="EMBL" id="AP019537">
    <property type="protein sequence ID" value="BBJ05993.1"/>
    <property type="molecule type" value="Genomic_DNA"/>
</dbReference>
<evidence type="ECO:0000256" key="1">
    <source>
        <dbReference type="SAM" id="MobiDB-lite"/>
    </source>
</evidence>
<feature type="compositionally biased region" description="Basic and acidic residues" evidence="1">
    <location>
        <begin position="29"/>
        <end position="40"/>
    </location>
</feature>
<feature type="region of interest" description="Disordered" evidence="1">
    <location>
        <begin position="29"/>
        <end position="54"/>
    </location>
</feature>
<gene>
    <name evidence="2" type="ORF">YBY_38420</name>
</gene>
<accession>A0A455WIF2</accession>
<protein>
    <submittedName>
        <fullName evidence="2">Uncharacterized protein</fullName>
    </submittedName>
</protein>
<reference evidence="2" key="1">
    <citation type="submission" date="2019-03" db="EMBL/GenBank/DDBJ databases">
        <title>Whole genome analysis of nitrate-reducing bacteria Marinobacter hydrocarbonoclasticus YB03.</title>
        <authorList>
            <person name="Azam A.H."/>
            <person name="Yuk S.R."/>
            <person name="Kamarisima K."/>
            <person name="Miyanaga K."/>
            <person name="Tanji Y."/>
        </authorList>
    </citation>
    <scope>NUCLEOTIDE SEQUENCE</scope>
    <source>
        <strain evidence="2">YB03</strain>
    </source>
</reference>
<organism evidence="2">
    <name type="scientific">Marinobacter nauticus</name>
    <name type="common">Marinobacter hydrocarbonoclasticus</name>
    <name type="synonym">Marinobacter aquaeolei</name>
    <dbReference type="NCBI Taxonomy" id="2743"/>
    <lineage>
        <taxon>Bacteria</taxon>
        <taxon>Pseudomonadati</taxon>
        <taxon>Pseudomonadota</taxon>
        <taxon>Gammaproteobacteria</taxon>
        <taxon>Pseudomonadales</taxon>
        <taxon>Marinobacteraceae</taxon>
        <taxon>Marinobacter</taxon>
    </lineage>
</organism>
<dbReference type="AlphaFoldDB" id="A0A455WIF2"/>
<name>A0A455WIF2_MARNT</name>